<name>A0A1F6EGU1_9BACT</name>
<dbReference type="InterPro" id="IPR012135">
    <property type="entry name" value="Dihydroorotate_DH_1_2"/>
</dbReference>
<keyword evidence="6" id="KW-0560">Oxidoreductase</keyword>
<evidence type="ECO:0000259" key="7">
    <source>
        <dbReference type="Pfam" id="PF01180"/>
    </source>
</evidence>
<dbReference type="UniPathway" id="UPA00070"/>
<keyword evidence="5" id="KW-0665">Pyrimidine biosynthesis</keyword>
<evidence type="ECO:0000256" key="3">
    <source>
        <dbReference type="ARBA" id="ARBA00022630"/>
    </source>
</evidence>
<evidence type="ECO:0000313" key="8">
    <source>
        <dbReference type="EMBL" id="OGG72858.1"/>
    </source>
</evidence>
<dbReference type="Pfam" id="PF01180">
    <property type="entry name" value="DHO_dh"/>
    <property type="match status" value="1"/>
</dbReference>
<comment type="pathway">
    <text evidence="2">Pyrimidine metabolism; UMP biosynthesis via de novo pathway.</text>
</comment>
<evidence type="ECO:0000256" key="2">
    <source>
        <dbReference type="ARBA" id="ARBA00004725"/>
    </source>
</evidence>
<feature type="domain" description="Dihydroorotate dehydrogenase catalytic" evidence="7">
    <location>
        <begin position="45"/>
        <end position="314"/>
    </location>
</feature>
<evidence type="ECO:0000256" key="5">
    <source>
        <dbReference type="ARBA" id="ARBA00022975"/>
    </source>
</evidence>
<dbReference type="AlphaFoldDB" id="A0A1F6EGU1"/>
<comment type="caution">
    <text evidence="8">The sequence shown here is derived from an EMBL/GenBank/DDBJ whole genome shotgun (WGS) entry which is preliminary data.</text>
</comment>
<evidence type="ECO:0000256" key="1">
    <source>
        <dbReference type="ARBA" id="ARBA00001917"/>
    </source>
</evidence>
<keyword evidence="4" id="KW-0288">FMN</keyword>
<dbReference type="PIRSF" id="PIRSF000164">
    <property type="entry name" value="DHO_oxidase"/>
    <property type="match status" value="1"/>
</dbReference>
<dbReference type="EMBL" id="MFLY01000028">
    <property type="protein sequence ID" value="OGG72858.1"/>
    <property type="molecule type" value="Genomic_DNA"/>
</dbReference>
<dbReference type="GO" id="GO:0004152">
    <property type="term" value="F:dihydroorotate dehydrogenase activity"/>
    <property type="evidence" value="ECO:0007669"/>
    <property type="project" value="InterPro"/>
</dbReference>
<evidence type="ECO:0000313" key="9">
    <source>
        <dbReference type="Proteomes" id="UP000177306"/>
    </source>
</evidence>
<comment type="cofactor">
    <cofactor evidence="1">
        <name>FMN</name>
        <dbReference type="ChEBI" id="CHEBI:58210"/>
    </cofactor>
</comment>
<organism evidence="8 9">
    <name type="scientific">Candidatus Kaiserbacteria bacterium RIFCSPLOWO2_01_FULL_53_17</name>
    <dbReference type="NCBI Taxonomy" id="1798511"/>
    <lineage>
        <taxon>Bacteria</taxon>
        <taxon>Candidatus Kaiseribacteriota</taxon>
    </lineage>
</organism>
<evidence type="ECO:0000256" key="4">
    <source>
        <dbReference type="ARBA" id="ARBA00022643"/>
    </source>
</evidence>
<sequence>MPTLRGVNCEPIWTASGAQGFFGEGYPYHRLLKLFFPWGFSFKGSTFVAKTTTLMPRQGNLPLKRDGITPREWLPKCVVVKPLQKVALNAVGLSGPGALALFETKRWQEYRRPFFVSFMSVEKDPDARLKELEEFLELFRRYHPAFKAPVGLQVNFSCPNVGLHPGKLVGEVRKALDLADAKVSLRVPVVPKFNALLPISAAKEIASHRRCDALCVSNTIPWGALPHRIDWQDLFGSSESPLKKYGGGDLSGAPLLSIVRDWVTEARAAGITKHINAGGGILCADDVRTLFRAGASSVFVGSAVMLCPWRLQSIIRTAHLAAPN</sequence>
<dbReference type="Gene3D" id="3.20.20.70">
    <property type="entry name" value="Aldolase class I"/>
    <property type="match status" value="1"/>
</dbReference>
<dbReference type="InterPro" id="IPR005720">
    <property type="entry name" value="Dihydroorotate_DH_cat"/>
</dbReference>
<accession>A0A1F6EGU1</accession>
<proteinExistence type="predicted"/>
<evidence type="ECO:0000256" key="6">
    <source>
        <dbReference type="ARBA" id="ARBA00023002"/>
    </source>
</evidence>
<keyword evidence="3" id="KW-0285">Flavoprotein</keyword>
<gene>
    <name evidence="8" type="ORF">A3A38_01290</name>
</gene>
<reference evidence="8 9" key="1">
    <citation type="journal article" date="2016" name="Nat. Commun.">
        <title>Thousands of microbial genomes shed light on interconnected biogeochemical processes in an aquifer system.</title>
        <authorList>
            <person name="Anantharaman K."/>
            <person name="Brown C.T."/>
            <person name="Hug L.A."/>
            <person name="Sharon I."/>
            <person name="Castelle C.J."/>
            <person name="Probst A.J."/>
            <person name="Thomas B.C."/>
            <person name="Singh A."/>
            <person name="Wilkins M.J."/>
            <person name="Karaoz U."/>
            <person name="Brodie E.L."/>
            <person name="Williams K.H."/>
            <person name="Hubbard S.S."/>
            <person name="Banfield J.F."/>
        </authorList>
    </citation>
    <scope>NUCLEOTIDE SEQUENCE [LARGE SCALE GENOMIC DNA]</scope>
</reference>
<dbReference type="GO" id="GO:0044205">
    <property type="term" value="P:'de novo' UMP biosynthetic process"/>
    <property type="evidence" value="ECO:0007669"/>
    <property type="project" value="UniProtKB-UniPathway"/>
</dbReference>
<dbReference type="InterPro" id="IPR013785">
    <property type="entry name" value="Aldolase_TIM"/>
</dbReference>
<dbReference type="GO" id="GO:0005737">
    <property type="term" value="C:cytoplasm"/>
    <property type="evidence" value="ECO:0007669"/>
    <property type="project" value="InterPro"/>
</dbReference>
<dbReference type="SUPFAM" id="SSF51395">
    <property type="entry name" value="FMN-linked oxidoreductases"/>
    <property type="match status" value="1"/>
</dbReference>
<protein>
    <recommendedName>
        <fullName evidence="7">Dihydroorotate dehydrogenase catalytic domain-containing protein</fullName>
    </recommendedName>
</protein>
<dbReference type="Proteomes" id="UP000177306">
    <property type="component" value="Unassembled WGS sequence"/>
</dbReference>